<gene>
    <name evidence="2" type="ORF">PHISCL_05774</name>
</gene>
<comment type="caution">
    <text evidence="2">The sequence shown here is derived from an EMBL/GenBank/DDBJ whole genome shotgun (WGS) entry which is preliminary data.</text>
</comment>
<dbReference type="STRING" id="2070753.A0A3A2ZFE6"/>
<feature type="compositionally biased region" description="Polar residues" evidence="1">
    <location>
        <begin position="332"/>
        <end position="341"/>
    </location>
</feature>
<feature type="region of interest" description="Disordered" evidence="1">
    <location>
        <begin position="221"/>
        <end position="255"/>
    </location>
</feature>
<proteinExistence type="predicted"/>
<sequence>MRDRIEQLLAKHASSVDVDFERQQYRKALISIRLSELYRYQGQWVRERRDWRIRDRHYEVILYRYTVIRPGYCPCCLWNQELPPDDRVKYWLRSAGLRKHVEEEHIEKVEWPTIGPICACSESFASERDFRYHLHDVHGLADGIWKPKKPTLKRKRAAKKPACVDEKAQEPKPKKIRFRHYQAPNQHLQTADSHGRSTKIHTLAGVSTQTNVTFWEYPCPPSNSSSGASGSSTSENNTADISASSSPLSSLRTTPDLELIDPRILDPFWPGNDGPPSIDGTCDASDPAACANNGDKSTICEEMTDDPTFSHLDARRINNNRLDQEGFGIAAGSNSMSTSGSPDDVHSRSPEVGAKDGLPESPV</sequence>
<dbReference type="AlphaFoldDB" id="A0A3A2ZFE6"/>
<dbReference type="OrthoDB" id="4488673at2759"/>
<feature type="compositionally biased region" description="Basic and acidic residues" evidence="1">
    <location>
        <begin position="162"/>
        <end position="173"/>
    </location>
</feature>
<evidence type="ECO:0000256" key="1">
    <source>
        <dbReference type="SAM" id="MobiDB-lite"/>
    </source>
</evidence>
<reference evidence="3" key="1">
    <citation type="submission" date="2017-02" db="EMBL/GenBank/DDBJ databases">
        <authorList>
            <person name="Tafer H."/>
            <person name="Lopandic K."/>
        </authorList>
    </citation>
    <scope>NUCLEOTIDE SEQUENCE [LARGE SCALE GENOMIC DNA]</scope>
    <source>
        <strain evidence="3">CBS 366.77</strain>
    </source>
</reference>
<dbReference type="Proteomes" id="UP000266188">
    <property type="component" value="Unassembled WGS sequence"/>
</dbReference>
<dbReference type="EMBL" id="MVGC01000199">
    <property type="protein sequence ID" value="RJE21889.1"/>
    <property type="molecule type" value="Genomic_DNA"/>
</dbReference>
<evidence type="ECO:0000313" key="3">
    <source>
        <dbReference type="Proteomes" id="UP000266188"/>
    </source>
</evidence>
<evidence type="ECO:0000313" key="2">
    <source>
        <dbReference type="EMBL" id="RJE21889.1"/>
    </source>
</evidence>
<feature type="region of interest" description="Disordered" evidence="1">
    <location>
        <begin position="151"/>
        <end position="178"/>
    </location>
</feature>
<keyword evidence="3" id="KW-1185">Reference proteome</keyword>
<protein>
    <submittedName>
        <fullName evidence="2">ZnF_C2H2</fullName>
    </submittedName>
</protein>
<name>A0A3A2ZFE6_9EURO</name>
<accession>A0A3A2ZFE6</accession>
<feature type="region of interest" description="Disordered" evidence="1">
    <location>
        <begin position="327"/>
        <end position="363"/>
    </location>
</feature>
<organism evidence="2 3">
    <name type="scientific">Aspergillus sclerotialis</name>
    <dbReference type="NCBI Taxonomy" id="2070753"/>
    <lineage>
        <taxon>Eukaryota</taxon>
        <taxon>Fungi</taxon>
        <taxon>Dikarya</taxon>
        <taxon>Ascomycota</taxon>
        <taxon>Pezizomycotina</taxon>
        <taxon>Eurotiomycetes</taxon>
        <taxon>Eurotiomycetidae</taxon>
        <taxon>Eurotiales</taxon>
        <taxon>Aspergillaceae</taxon>
        <taxon>Aspergillus</taxon>
        <taxon>Aspergillus subgen. Polypaecilum</taxon>
    </lineage>
</organism>
<feature type="compositionally biased region" description="Low complexity" evidence="1">
    <location>
        <begin position="222"/>
        <end position="251"/>
    </location>
</feature>
<feature type="compositionally biased region" description="Basic and acidic residues" evidence="1">
    <location>
        <begin position="343"/>
        <end position="363"/>
    </location>
</feature>